<organism evidence="8 9">
    <name type="scientific">Pseudomonas schmalbachii</name>
    <dbReference type="NCBI Taxonomy" id="2816993"/>
    <lineage>
        <taxon>Bacteria</taxon>
        <taxon>Pseudomonadati</taxon>
        <taxon>Pseudomonadota</taxon>
        <taxon>Gammaproteobacteria</taxon>
        <taxon>Pseudomonadales</taxon>
        <taxon>Pseudomonadaceae</taxon>
        <taxon>Pseudomonas</taxon>
    </lineage>
</organism>
<dbReference type="Gene3D" id="2.40.420.20">
    <property type="match status" value="1"/>
</dbReference>
<evidence type="ECO:0000313" key="8">
    <source>
        <dbReference type="EMBL" id="MBO3274865.1"/>
    </source>
</evidence>
<dbReference type="SUPFAM" id="SSF111369">
    <property type="entry name" value="HlyD-like secretion proteins"/>
    <property type="match status" value="1"/>
</dbReference>
<keyword evidence="3" id="KW-0813">Transport</keyword>
<comment type="caution">
    <text evidence="8">The sequence shown here is derived from an EMBL/GenBank/DDBJ whole genome shotgun (WGS) entry which is preliminary data.</text>
</comment>
<dbReference type="Pfam" id="PF25917">
    <property type="entry name" value="BSH_RND"/>
    <property type="match status" value="1"/>
</dbReference>
<proteinExistence type="inferred from homology"/>
<dbReference type="RefSeq" id="WP_208312713.1">
    <property type="nucleotide sequence ID" value="NZ_JAELYA010000002.1"/>
</dbReference>
<dbReference type="InterPro" id="IPR058627">
    <property type="entry name" value="MdtA-like_C"/>
</dbReference>
<dbReference type="Gene3D" id="2.40.50.100">
    <property type="match status" value="2"/>
</dbReference>
<dbReference type="EMBL" id="JAELYA010000002">
    <property type="protein sequence ID" value="MBO3274865.1"/>
    <property type="molecule type" value="Genomic_DNA"/>
</dbReference>
<evidence type="ECO:0000259" key="6">
    <source>
        <dbReference type="Pfam" id="PF25917"/>
    </source>
</evidence>
<comment type="subcellular location">
    <subcellularLocation>
        <location evidence="1">Cell envelope</location>
    </subcellularLocation>
</comment>
<gene>
    <name evidence="8" type="ORF">JFY56_06490</name>
</gene>
<sequence length="388" mass="42157">MLWYTRGRVVGLAALALVLAGGLAWSFGSDQTRYRTQPVARGDIESLVNAIGTLKPRTQVEVGARVSGQIDRLHVKAGDVVAKGQLLAEIDPRIPQATVDAGQAQLADLQAQLAEQRARLELAAQQQARQRRMLGDGSTRLEDVQVAEAEHKVAAARIRQLEAKIQQTRSTLGADRTQLEYTRIYAPIAGTVISLNAEEGQTLNATYQTPAILRIAELSSMTVWTEVSEADVGRVRVGMPVRFTTLGGEGRSWSGTVRQVLPAPQEPKTPEGATNETAPASKVVLYTVLFDVDNADGELMPQMTAQVSFVSATAQDVLRVPLAALDAVPGERGRYRARVLDGSKAQPREVRVGVRNRLDGEVLDGLAEGETLVLGELDRDDQPRRFQW</sequence>
<comment type="similarity">
    <text evidence="2">Belongs to the membrane fusion protein (MFP) (TC 8.A.1) family.</text>
</comment>
<feature type="domain" description="Multidrug resistance protein MdtA-like barrel-sandwich hybrid" evidence="6">
    <location>
        <begin position="59"/>
        <end position="213"/>
    </location>
</feature>
<feature type="coiled-coil region" evidence="5">
    <location>
        <begin position="99"/>
        <end position="171"/>
    </location>
</feature>
<evidence type="ECO:0000256" key="2">
    <source>
        <dbReference type="ARBA" id="ARBA00009477"/>
    </source>
</evidence>
<evidence type="ECO:0000256" key="1">
    <source>
        <dbReference type="ARBA" id="ARBA00004196"/>
    </source>
</evidence>
<evidence type="ECO:0000256" key="3">
    <source>
        <dbReference type="ARBA" id="ARBA00022448"/>
    </source>
</evidence>
<dbReference type="NCBIfam" id="TIGR01730">
    <property type="entry name" value="RND_mfp"/>
    <property type="match status" value="1"/>
</dbReference>
<dbReference type="Pfam" id="PF25967">
    <property type="entry name" value="RND-MFP_C"/>
    <property type="match status" value="1"/>
</dbReference>
<feature type="domain" description="Multidrug resistance protein MdtA-like C-terminal permuted SH3" evidence="7">
    <location>
        <begin position="317"/>
        <end position="379"/>
    </location>
</feature>
<dbReference type="PANTHER" id="PTHR30469">
    <property type="entry name" value="MULTIDRUG RESISTANCE PROTEIN MDTA"/>
    <property type="match status" value="1"/>
</dbReference>
<evidence type="ECO:0000313" key="9">
    <source>
        <dbReference type="Proteomes" id="UP000669060"/>
    </source>
</evidence>
<dbReference type="Proteomes" id="UP000669060">
    <property type="component" value="Unassembled WGS sequence"/>
</dbReference>
<keyword evidence="9" id="KW-1185">Reference proteome</keyword>
<dbReference type="InterPro" id="IPR006143">
    <property type="entry name" value="RND_pump_MFP"/>
</dbReference>
<reference evidence="8 9" key="1">
    <citation type="submission" date="2020-12" db="EMBL/GenBank/DDBJ databases">
        <title>Pseudomonas schmalbachii sp. nov. isolated from millipede gut.</title>
        <authorList>
            <person name="Shelomi M."/>
        </authorList>
    </citation>
    <scope>NUCLEOTIDE SEQUENCE [LARGE SCALE GENOMIC DNA]</scope>
    <source>
        <strain evidence="8 9">Milli4</strain>
    </source>
</reference>
<name>A0ABS3TMH2_9PSED</name>
<keyword evidence="4 5" id="KW-0175">Coiled coil</keyword>
<evidence type="ECO:0000256" key="5">
    <source>
        <dbReference type="SAM" id="Coils"/>
    </source>
</evidence>
<dbReference type="InterPro" id="IPR058625">
    <property type="entry name" value="MdtA-like_BSH"/>
</dbReference>
<evidence type="ECO:0000259" key="7">
    <source>
        <dbReference type="Pfam" id="PF25967"/>
    </source>
</evidence>
<protein>
    <submittedName>
        <fullName evidence="8">Efflux RND transporter periplasmic adaptor subunit</fullName>
    </submittedName>
</protein>
<evidence type="ECO:0000256" key="4">
    <source>
        <dbReference type="ARBA" id="ARBA00023054"/>
    </source>
</evidence>
<dbReference type="PANTHER" id="PTHR30469:SF33">
    <property type="entry name" value="SLR1207 PROTEIN"/>
    <property type="match status" value="1"/>
</dbReference>
<dbReference type="Gene3D" id="2.40.30.170">
    <property type="match status" value="1"/>
</dbReference>
<accession>A0ABS3TMH2</accession>